<keyword evidence="5" id="KW-1185">Reference proteome</keyword>
<gene>
    <name evidence="4" type="ORF">PEGY_LOCUS3688</name>
</gene>
<dbReference type="GO" id="GO:0061630">
    <property type="term" value="F:ubiquitin protein ligase activity"/>
    <property type="evidence" value="ECO:0007669"/>
    <property type="project" value="InterPro"/>
</dbReference>
<organism evidence="4 5">
    <name type="scientific">Penicillium egyptiacum</name>
    <dbReference type="NCBI Taxonomy" id="1303716"/>
    <lineage>
        <taxon>Eukaryota</taxon>
        <taxon>Fungi</taxon>
        <taxon>Dikarya</taxon>
        <taxon>Ascomycota</taxon>
        <taxon>Pezizomycotina</taxon>
        <taxon>Eurotiomycetes</taxon>
        <taxon>Eurotiomycetidae</taxon>
        <taxon>Eurotiales</taxon>
        <taxon>Aspergillaceae</taxon>
        <taxon>Penicillium</taxon>
    </lineage>
</organism>
<feature type="region of interest" description="Disordered" evidence="2">
    <location>
        <begin position="266"/>
        <end position="298"/>
    </location>
</feature>
<evidence type="ECO:0000259" key="3">
    <source>
        <dbReference type="PROSITE" id="PS50089"/>
    </source>
</evidence>
<dbReference type="GO" id="GO:0008270">
    <property type="term" value="F:zinc ion binding"/>
    <property type="evidence" value="ECO:0007669"/>
    <property type="project" value="UniProtKB-KW"/>
</dbReference>
<feature type="region of interest" description="Disordered" evidence="2">
    <location>
        <begin position="326"/>
        <end position="346"/>
    </location>
</feature>
<dbReference type="PROSITE" id="PS50089">
    <property type="entry name" value="ZF_RING_2"/>
    <property type="match status" value="1"/>
</dbReference>
<name>A0A9W4P3M2_9EURO</name>
<keyword evidence="1" id="KW-0862">Zinc</keyword>
<dbReference type="Proteomes" id="UP001154252">
    <property type="component" value="Unassembled WGS sequence"/>
</dbReference>
<evidence type="ECO:0000256" key="2">
    <source>
        <dbReference type="SAM" id="MobiDB-lite"/>
    </source>
</evidence>
<evidence type="ECO:0000313" key="5">
    <source>
        <dbReference type="Proteomes" id="UP001154252"/>
    </source>
</evidence>
<dbReference type="Pfam" id="PF13639">
    <property type="entry name" value="zf-RING_2"/>
    <property type="match status" value="1"/>
</dbReference>
<proteinExistence type="predicted"/>
<feature type="region of interest" description="Disordered" evidence="2">
    <location>
        <begin position="102"/>
        <end position="123"/>
    </location>
</feature>
<sequence>MARASLPELSQIIKLEPEKEPWCAGYAPSQGRRCHYRTNGPGRSCAMHLLSQGTQALRAGQSIEDILEDLAPHVLCKRFHQSQASDLATRWKNQVRSFLRSQSPITSPRRQSRDALVSESLNARRQTSEERCLRLEKEIFEMQRMLARLQDAHHDSAVPNNARHNATVLTPTPSTNAGNTLDANYQGPRASSTGHADQIPRERGILPPVSRQQSTNTTRTQAVRHTGSISWIRSRDVIAQSISIQVVTNTTATEAARPQASVRMSNFESGRTTPPHVHSSSPPPRPVQRRTEQAVASVARPPIAPRRTVEGDCGICLHTLHEATDDTSVAGDDTDDEDEHNGDEEERYEDLVWCKAQCGVNFHKTCMDQWLERAPTCPTCRRAWRR</sequence>
<feature type="compositionally biased region" description="Acidic residues" evidence="2">
    <location>
        <begin position="332"/>
        <end position="346"/>
    </location>
</feature>
<feature type="compositionally biased region" description="Low complexity" evidence="2">
    <location>
        <begin position="271"/>
        <end position="280"/>
    </location>
</feature>
<accession>A0A9W4P3M2</accession>
<dbReference type="InterPro" id="IPR001841">
    <property type="entry name" value="Znf_RING"/>
</dbReference>
<dbReference type="Gene3D" id="3.30.40.10">
    <property type="entry name" value="Zinc/RING finger domain, C3HC4 (zinc finger)"/>
    <property type="match status" value="1"/>
</dbReference>
<dbReference type="SUPFAM" id="SSF57850">
    <property type="entry name" value="RING/U-box"/>
    <property type="match status" value="1"/>
</dbReference>
<dbReference type="PANTHER" id="PTHR21540">
    <property type="entry name" value="RING FINGER AND SWIM DOMAIN-CONTAINING PROTEIN 2"/>
    <property type="match status" value="1"/>
</dbReference>
<protein>
    <recommendedName>
        <fullName evidence="3">RING-type domain-containing protein</fullName>
    </recommendedName>
</protein>
<comment type="caution">
    <text evidence="4">The sequence shown here is derived from an EMBL/GenBank/DDBJ whole genome shotgun (WGS) entry which is preliminary data.</text>
</comment>
<keyword evidence="1" id="KW-0863">Zinc-finger</keyword>
<keyword evidence="1" id="KW-0479">Metal-binding</keyword>
<dbReference type="AlphaFoldDB" id="A0A9W4P3M2"/>
<dbReference type="InterPro" id="IPR039903">
    <property type="entry name" value="Zswim2"/>
</dbReference>
<dbReference type="InterPro" id="IPR013083">
    <property type="entry name" value="Znf_RING/FYVE/PHD"/>
</dbReference>
<reference evidence="4" key="1">
    <citation type="submission" date="2021-07" db="EMBL/GenBank/DDBJ databases">
        <authorList>
            <person name="Branca A.L. A."/>
        </authorList>
    </citation>
    <scope>NUCLEOTIDE SEQUENCE</scope>
</reference>
<dbReference type="OrthoDB" id="8062037at2759"/>
<evidence type="ECO:0000256" key="1">
    <source>
        <dbReference type="PROSITE-ProRule" id="PRU00175"/>
    </source>
</evidence>
<feature type="domain" description="RING-type" evidence="3">
    <location>
        <begin position="313"/>
        <end position="381"/>
    </location>
</feature>
<dbReference type="EMBL" id="CAJVRC010000846">
    <property type="protein sequence ID" value="CAG8893653.1"/>
    <property type="molecule type" value="Genomic_DNA"/>
</dbReference>
<dbReference type="PANTHER" id="PTHR21540:SF0">
    <property type="entry name" value="PHD FAMILY PROTEIN"/>
    <property type="match status" value="1"/>
</dbReference>
<evidence type="ECO:0000313" key="4">
    <source>
        <dbReference type="EMBL" id="CAG8893653.1"/>
    </source>
</evidence>